<dbReference type="PANTHER" id="PTHR13215">
    <property type="entry name" value="RNA POLYMERASE II TRANSCRIPTIONAL COACTIVATOR"/>
    <property type="match status" value="1"/>
</dbReference>
<evidence type="ECO:0000256" key="8">
    <source>
        <dbReference type="SAM" id="Phobius"/>
    </source>
</evidence>
<comment type="subcellular location">
    <subcellularLocation>
        <location evidence="1">Nucleus</location>
    </subcellularLocation>
</comment>
<protein>
    <recommendedName>
        <fullName evidence="9">Transcriptional coactivator p15 (PC4) C-terminal domain-containing protein</fullName>
    </recommendedName>
</protein>
<comment type="caution">
    <text evidence="10">The sequence shown here is derived from an EMBL/GenBank/DDBJ whole genome shotgun (WGS) entry which is preliminary data.</text>
</comment>
<keyword evidence="11" id="KW-1185">Reference proteome</keyword>
<feature type="region of interest" description="Disordered" evidence="7">
    <location>
        <begin position="1"/>
        <end position="32"/>
    </location>
</feature>
<dbReference type="AlphaFoldDB" id="A0AAV6XN19"/>
<feature type="transmembrane region" description="Helical" evidence="8">
    <location>
        <begin position="80"/>
        <end position="105"/>
    </location>
</feature>
<name>A0AAV6XN19_9LAMI</name>
<keyword evidence="8" id="KW-1133">Transmembrane helix</keyword>
<dbReference type="Gene3D" id="2.30.31.10">
    <property type="entry name" value="Transcriptional Coactivator Pc4, Chain A"/>
    <property type="match status" value="1"/>
</dbReference>
<dbReference type="Pfam" id="PF02229">
    <property type="entry name" value="PC4"/>
    <property type="match status" value="1"/>
</dbReference>
<evidence type="ECO:0000256" key="5">
    <source>
        <dbReference type="ARBA" id="ARBA00023163"/>
    </source>
</evidence>
<comment type="similarity">
    <text evidence="2">Belongs to the transcriptional coactivator PC4 family.</text>
</comment>
<keyword evidence="3" id="KW-0805">Transcription regulation</keyword>
<dbReference type="InterPro" id="IPR045125">
    <property type="entry name" value="Sub1/Tcp4-like"/>
</dbReference>
<evidence type="ECO:0000256" key="4">
    <source>
        <dbReference type="ARBA" id="ARBA00023125"/>
    </source>
</evidence>
<gene>
    <name evidence="10" type="ORF">BUALT_Bualt04G0061100</name>
</gene>
<dbReference type="Proteomes" id="UP000826271">
    <property type="component" value="Unassembled WGS sequence"/>
</dbReference>
<evidence type="ECO:0000256" key="1">
    <source>
        <dbReference type="ARBA" id="ARBA00004123"/>
    </source>
</evidence>
<keyword evidence="6" id="KW-0539">Nucleus</keyword>
<dbReference type="GO" id="GO:0003677">
    <property type="term" value="F:DNA binding"/>
    <property type="evidence" value="ECO:0007669"/>
    <property type="project" value="UniProtKB-KW"/>
</dbReference>
<dbReference type="GO" id="GO:0003713">
    <property type="term" value="F:transcription coactivator activity"/>
    <property type="evidence" value="ECO:0007669"/>
    <property type="project" value="InterPro"/>
</dbReference>
<evidence type="ECO:0000313" key="10">
    <source>
        <dbReference type="EMBL" id="KAG8383889.1"/>
    </source>
</evidence>
<reference evidence="10" key="1">
    <citation type="submission" date="2019-10" db="EMBL/GenBank/DDBJ databases">
        <authorList>
            <person name="Zhang R."/>
            <person name="Pan Y."/>
            <person name="Wang J."/>
            <person name="Ma R."/>
            <person name="Yu S."/>
        </authorList>
    </citation>
    <scope>NUCLEOTIDE SEQUENCE</scope>
    <source>
        <strain evidence="10">LA-IB0</strain>
        <tissue evidence="10">Leaf</tissue>
    </source>
</reference>
<dbReference type="SUPFAM" id="SSF54447">
    <property type="entry name" value="ssDNA-binding transcriptional regulator domain"/>
    <property type="match status" value="1"/>
</dbReference>
<evidence type="ECO:0000259" key="9">
    <source>
        <dbReference type="Pfam" id="PF02229"/>
    </source>
</evidence>
<evidence type="ECO:0000256" key="6">
    <source>
        <dbReference type="ARBA" id="ARBA00023242"/>
    </source>
</evidence>
<keyword evidence="5" id="KW-0804">Transcription</keyword>
<evidence type="ECO:0000256" key="3">
    <source>
        <dbReference type="ARBA" id="ARBA00023015"/>
    </source>
</evidence>
<dbReference type="GO" id="GO:0060261">
    <property type="term" value="P:positive regulation of transcription initiation by RNA polymerase II"/>
    <property type="evidence" value="ECO:0007669"/>
    <property type="project" value="InterPro"/>
</dbReference>
<accession>A0AAV6XN19</accession>
<evidence type="ECO:0000313" key="11">
    <source>
        <dbReference type="Proteomes" id="UP000826271"/>
    </source>
</evidence>
<keyword evidence="4" id="KW-0238">DNA-binding</keyword>
<evidence type="ECO:0000256" key="7">
    <source>
        <dbReference type="SAM" id="MobiDB-lite"/>
    </source>
</evidence>
<dbReference type="EMBL" id="WHWC01000004">
    <property type="protein sequence ID" value="KAG8383889.1"/>
    <property type="molecule type" value="Genomic_DNA"/>
</dbReference>
<dbReference type="InterPro" id="IPR003173">
    <property type="entry name" value="PC4_C"/>
</dbReference>
<organism evidence="10 11">
    <name type="scientific">Buddleja alternifolia</name>
    <dbReference type="NCBI Taxonomy" id="168488"/>
    <lineage>
        <taxon>Eukaryota</taxon>
        <taxon>Viridiplantae</taxon>
        <taxon>Streptophyta</taxon>
        <taxon>Embryophyta</taxon>
        <taxon>Tracheophyta</taxon>
        <taxon>Spermatophyta</taxon>
        <taxon>Magnoliopsida</taxon>
        <taxon>eudicotyledons</taxon>
        <taxon>Gunneridae</taxon>
        <taxon>Pentapetalae</taxon>
        <taxon>asterids</taxon>
        <taxon>lamiids</taxon>
        <taxon>Lamiales</taxon>
        <taxon>Scrophulariaceae</taxon>
        <taxon>Buddlejeae</taxon>
        <taxon>Buddleja</taxon>
    </lineage>
</organism>
<evidence type="ECO:0000256" key="2">
    <source>
        <dbReference type="ARBA" id="ARBA00009001"/>
    </source>
</evidence>
<feature type="domain" description="Transcriptional coactivator p15 (PC4) C-terminal" evidence="9">
    <location>
        <begin position="40"/>
        <end position="77"/>
    </location>
</feature>
<proteinExistence type="inferred from homology"/>
<keyword evidence="8" id="KW-0472">Membrane</keyword>
<dbReference type="GO" id="GO:0005634">
    <property type="term" value="C:nucleus"/>
    <property type="evidence" value="ECO:0007669"/>
    <property type="project" value="UniProtKB-SubCell"/>
</dbReference>
<sequence>MSKRGKKKEDEVLSETDEPPKKSLKPDDDDSDDSDNIFICELSKNRKVSVRSWQGKVVVDIREFYVKDGKEFPGKKGAHLFFIPYNIAININLFALFITLTLLFINQATLQLSVRVGLDGFAEILYNFPNELSHILKKIEFEVGARLFEVNLLGISLSMDQWKILRDHVDEIDEEVA</sequence>
<keyword evidence="8" id="KW-0812">Transmembrane</keyword>
<dbReference type="InterPro" id="IPR009044">
    <property type="entry name" value="ssDNA-bd_transcriptional_reg"/>
</dbReference>